<feature type="transmembrane region" description="Helical" evidence="1">
    <location>
        <begin position="227"/>
        <end position="253"/>
    </location>
</feature>
<feature type="transmembrane region" description="Helical" evidence="1">
    <location>
        <begin position="101"/>
        <end position="130"/>
    </location>
</feature>
<evidence type="ECO:0000256" key="1">
    <source>
        <dbReference type="SAM" id="Phobius"/>
    </source>
</evidence>
<organism evidence="2 3">
    <name type="scientific">Georgenia halotolerans</name>
    <dbReference type="NCBI Taxonomy" id="3028317"/>
    <lineage>
        <taxon>Bacteria</taxon>
        <taxon>Bacillati</taxon>
        <taxon>Actinomycetota</taxon>
        <taxon>Actinomycetes</taxon>
        <taxon>Micrococcales</taxon>
        <taxon>Bogoriellaceae</taxon>
        <taxon>Georgenia</taxon>
    </lineage>
</organism>
<feature type="transmembrane region" description="Helical" evidence="1">
    <location>
        <begin position="136"/>
        <end position="157"/>
    </location>
</feature>
<feature type="transmembrane region" description="Helical" evidence="1">
    <location>
        <begin position="343"/>
        <end position="362"/>
    </location>
</feature>
<keyword evidence="1" id="KW-0472">Membrane</keyword>
<dbReference type="Proteomes" id="UP001165561">
    <property type="component" value="Unassembled WGS sequence"/>
</dbReference>
<dbReference type="EMBL" id="JARACI010000810">
    <property type="protein sequence ID" value="MDD9206197.1"/>
    <property type="molecule type" value="Genomic_DNA"/>
</dbReference>
<comment type="caution">
    <text evidence="2">The sequence shown here is derived from an EMBL/GenBank/DDBJ whole genome shotgun (WGS) entry which is preliminary data.</text>
</comment>
<feature type="transmembrane region" description="Helical" evidence="1">
    <location>
        <begin position="394"/>
        <end position="414"/>
    </location>
</feature>
<keyword evidence="1" id="KW-0812">Transmembrane</keyword>
<feature type="transmembrane region" description="Helical" evidence="1">
    <location>
        <begin position="58"/>
        <end position="80"/>
    </location>
</feature>
<feature type="transmembrane region" description="Helical" evidence="1">
    <location>
        <begin position="426"/>
        <end position="448"/>
    </location>
</feature>
<feature type="transmembrane region" description="Helical" evidence="1">
    <location>
        <begin position="21"/>
        <end position="46"/>
    </location>
</feature>
<accession>A0ABT5TVV4</accession>
<reference evidence="2" key="1">
    <citation type="submission" date="2023-02" db="EMBL/GenBank/DDBJ databases">
        <title>Georgenia sp.10Sc9-8, isolated from a soil sample collected from the Taklamakan desert.</title>
        <authorList>
            <person name="Liu S."/>
        </authorList>
    </citation>
    <scope>NUCLEOTIDE SEQUENCE</scope>
    <source>
        <strain evidence="2">10Sc9-8</strain>
    </source>
</reference>
<evidence type="ECO:0000313" key="3">
    <source>
        <dbReference type="Proteomes" id="UP001165561"/>
    </source>
</evidence>
<keyword evidence="1" id="KW-1133">Transmembrane helix</keyword>
<evidence type="ECO:0000313" key="2">
    <source>
        <dbReference type="EMBL" id="MDD9206197.1"/>
    </source>
</evidence>
<gene>
    <name evidence="2" type="ORF">PU560_06905</name>
</gene>
<feature type="transmembrane region" description="Helical" evidence="1">
    <location>
        <begin position="313"/>
        <end position="337"/>
    </location>
</feature>
<sequence length="544" mass="55114">MVATLVRLKLRLLANAYRREVWRAVLLVLGGLYALGMLAMLALLMSQLAQATEVGTRQLVAVGAGSVLLLGWAVVPVLAFGVDDTLDPQRFTLFTVPSPRLAAGLVVAGAIGVPGLLTVLLAQLPVLLWWPGPHPVQATAAAVVGGLLGAATCLVLARVTTTAAGSVLRSRRGRDAAALAGLLLLVPLVVVPVLGESVVPDLGWLPGALGVLAWTPLGSAWAAPGDLAAGAAGTGLARLGISALALAVLALLWNRLLGTSMVEIATGSARRRRRGGGEPLAVAEALSAHLRVPGPAASVAARSLRYWRSDPRYLSNAIGMALGALALTVPAAVGLGAGPGQGLWWAPLVTAPLLGAFAGWTVHNDTAMDSTAYWMHLTTGISGRHDRLGRMLGAALWMVPAVTLVAVLGAGWSGRWDLLPATLGTGLGLLGAGLAVSAVASAALVYPVQPPGSSPFSSSGLSGHVGLTLLAQALTSVVATVLSGPVLVLGVLALAVDPRWGWAALTLGLVGGAGLLAGGVVYGGRVLDSRGPLLLGTMRGWSKH</sequence>
<protein>
    <recommendedName>
        <fullName evidence="4">Transporter</fullName>
    </recommendedName>
</protein>
<name>A0ABT5TVV4_9MICO</name>
<proteinExistence type="predicted"/>
<feature type="transmembrane region" description="Helical" evidence="1">
    <location>
        <begin position="500"/>
        <end position="522"/>
    </location>
</feature>
<feature type="transmembrane region" description="Helical" evidence="1">
    <location>
        <begin position="469"/>
        <end position="494"/>
    </location>
</feature>
<evidence type="ECO:0008006" key="4">
    <source>
        <dbReference type="Google" id="ProtNLM"/>
    </source>
</evidence>
<feature type="transmembrane region" description="Helical" evidence="1">
    <location>
        <begin position="177"/>
        <end position="195"/>
    </location>
</feature>
<keyword evidence="3" id="KW-1185">Reference proteome</keyword>